<comment type="caution">
    <text evidence="1">The sequence shown here is derived from an EMBL/GenBank/DDBJ whole genome shotgun (WGS) entry which is preliminary data.</text>
</comment>
<organism evidence="1 2">
    <name type="scientific">Streptomyces viridochromogenes Tue57</name>
    <dbReference type="NCBI Taxonomy" id="1160705"/>
    <lineage>
        <taxon>Bacteria</taxon>
        <taxon>Bacillati</taxon>
        <taxon>Actinomycetota</taxon>
        <taxon>Actinomycetes</taxon>
        <taxon>Kitasatosporales</taxon>
        <taxon>Streptomycetaceae</taxon>
        <taxon>Streptomyces</taxon>
    </lineage>
</organism>
<name>L8PEV7_STRVR</name>
<dbReference type="Proteomes" id="UP000011205">
    <property type="component" value="Unassembled WGS sequence"/>
</dbReference>
<evidence type="ECO:0000313" key="1">
    <source>
        <dbReference type="EMBL" id="ELS54940.1"/>
    </source>
</evidence>
<evidence type="ECO:0000313" key="2">
    <source>
        <dbReference type="Proteomes" id="UP000011205"/>
    </source>
</evidence>
<dbReference type="AlphaFoldDB" id="L8PEV7"/>
<reference evidence="1 2" key="1">
    <citation type="journal article" date="2013" name="Genome Announc.">
        <title>Draft Genome Sequence of Streptomyces viridochromogenes Strain Tu57, Producer of Avilamycin.</title>
        <authorList>
            <person name="Gruning B.A."/>
            <person name="Erxleben A."/>
            <person name="Hahnlein A."/>
            <person name="Gunther S."/>
        </authorList>
    </citation>
    <scope>NUCLEOTIDE SEQUENCE [LARGE SCALE GENOMIC DNA]</scope>
    <source>
        <strain evidence="1 2">Tue57</strain>
    </source>
</reference>
<accession>L8PEV7</accession>
<proteinExistence type="predicted"/>
<protein>
    <submittedName>
        <fullName evidence="1">Uncharacterized protein</fullName>
    </submittedName>
</protein>
<dbReference type="EMBL" id="AMLP01000124">
    <property type="protein sequence ID" value="ELS54940.1"/>
    <property type="molecule type" value="Genomic_DNA"/>
</dbReference>
<sequence>MGPLLKVYRFRWLVSERVAARSARSCGHECGG</sequence>
<gene>
    <name evidence="1" type="ORF">STVIR_4121</name>
</gene>